<reference evidence="2" key="1">
    <citation type="journal article" date="2022" name="Mol. Ecol. Resour.">
        <title>The genomes of chicory, endive, great burdock and yacon provide insights into Asteraceae palaeo-polyploidization history and plant inulin production.</title>
        <authorList>
            <person name="Fan W."/>
            <person name="Wang S."/>
            <person name="Wang H."/>
            <person name="Wang A."/>
            <person name="Jiang F."/>
            <person name="Liu H."/>
            <person name="Zhao H."/>
            <person name="Xu D."/>
            <person name="Zhang Y."/>
        </authorList>
    </citation>
    <scope>NUCLEOTIDE SEQUENCE [LARGE SCALE GENOMIC DNA]</scope>
    <source>
        <strain evidence="2">cv. Yunnan</strain>
    </source>
</reference>
<reference evidence="1 2" key="2">
    <citation type="journal article" date="2022" name="Mol. Ecol. Resour.">
        <title>The genomes of chicory, endive, great burdock and yacon provide insights into Asteraceae paleo-polyploidization history and plant inulin production.</title>
        <authorList>
            <person name="Fan W."/>
            <person name="Wang S."/>
            <person name="Wang H."/>
            <person name="Wang A."/>
            <person name="Jiang F."/>
            <person name="Liu H."/>
            <person name="Zhao H."/>
            <person name="Xu D."/>
            <person name="Zhang Y."/>
        </authorList>
    </citation>
    <scope>NUCLEOTIDE SEQUENCE [LARGE SCALE GENOMIC DNA]</scope>
    <source>
        <strain evidence="2">cv. Yunnan</strain>
        <tissue evidence="1">Leaves</tissue>
    </source>
</reference>
<name>A0ACB9K3R0_9ASTR</name>
<proteinExistence type="predicted"/>
<protein>
    <submittedName>
        <fullName evidence="1">Uncharacterized protein</fullName>
    </submittedName>
</protein>
<gene>
    <name evidence="1" type="ORF">L1987_00953</name>
</gene>
<evidence type="ECO:0000313" key="2">
    <source>
        <dbReference type="Proteomes" id="UP001056120"/>
    </source>
</evidence>
<organism evidence="1 2">
    <name type="scientific">Smallanthus sonchifolius</name>
    <dbReference type="NCBI Taxonomy" id="185202"/>
    <lineage>
        <taxon>Eukaryota</taxon>
        <taxon>Viridiplantae</taxon>
        <taxon>Streptophyta</taxon>
        <taxon>Embryophyta</taxon>
        <taxon>Tracheophyta</taxon>
        <taxon>Spermatophyta</taxon>
        <taxon>Magnoliopsida</taxon>
        <taxon>eudicotyledons</taxon>
        <taxon>Gunneridae</taxon>
        <taxon>Pentapetalae</taxon>
        <taxon>asterids</taxon>
        <taxon>campanulids</taxon>
        <taxon>Asterales</taxon>
        <taxon>Asteraceae</taxon>
        <taxon>Asteroideae</taxon>
        <taxon>Heliantheae alliance</taxon>
        <taxon>Millerieae</taxon>
        <taxon>Smallanthus</taxon>
    </lineage>
</organism>
<accession>A0ACB9K3R0</accession>
<comment type="caution">
    <text evidence="1">The sequence shown here is derived from an EMBL/GenBank/DDBJ whole genome shotgun (WGS) entry which is preliminary data.</text>
</comment>
<keyword evidence="2" id="KW-1185">Reference proteome</keyword>
<dbReference type="Proteomes" id="UP001056120">
    <property type="component" value="Linkage Group LG01"/>
</dbReference>
<sequence>MDILNSNQDKWWWWWWLEGVEEFLVKGVRAIIDWLRVAGGEDDSTTNPIEEGYYTPKSDRRRLSLLPVDFVAFFLCDYKMEDDYMQHEIKSELNPRKDGLYYVVGGEPLRFRTREFCLMIGLRFGKWDEQLSSFTSKFKDRVFGLKRMNIGQLEQLYNEDLTHIQDDDVVHLSLLLPPKNRPVGLKPNALEVDEEWWVSSAEFIDKQQHESLRQSVQGKGIPMSEPHVEKKQTETTEDSGKLDKILHLMQKWFRIKHISGLIVRGSGPMMKKTPTDYGEEGKEYRNDEEGKEYRNENVVCKHL</sequence>
<evidence type="ECO:0000313" key="1">
    <source>
        <dbReference type="EMBL" id="KAI3826893.1"/>
    </source>
</evidence>
<dbReference type="EMBL" id="CM042018">
    <property type="protein sequence ID" value="KAI3826893.1"/>
    <property type="molecule type" value="Genomic_DNA"/>
</dbReference>